<accession>A0A5J4ZDV2</accession>
<organism evidence="1 2">
    <name type="scientific">Nyssa sinensis</name>
    <dbReference type="NCBI Taxonomy" id="561372"/>
    <lineage>
        <taxon>Eukaryota</taxon>
        <taxon>Viridiplantae</taxon>
        <taxon>Streptophyta</taxon>
        <taxon>Embryophyta</taxon>
        <taxon>Tracheophyta</taxon>
        <taxon>Spermatophyta</taxon>
        <taxon>Magnoliopsida</taxon>
        <taxon>eudicotyledons</taxon>
        <taxon>Gunneridae</taxon>
        <taxon>Pentapetalae</taxon>
        <taxon>asterids</taxon>
        <taxon>Cornales</taxon>
        <taxon>Nyssaceae</taxon>
        <taxon>Nyssa</taxon>
    </lineage>
</organism>
<reference evidence="1 2" key="1">
    <citation type="submission" date="2019-09" db="EMBL/GenBank/DDBJ databases">
        <title>A chromosome-level genome assembly of the Chinese tupelo Nyssa sinensis.</title>
        <authorList>
            <person name="Yang X."/>
            <person name="Kang M."/>
            <person name="Yang Y."/>
            <person name="Xiong H."/>
            <person name="Wang M."/>
            <person name="Zhang Z."/>
            <person name="Wang Z."/>
            <person name="Wu H."/>
            <person name="Ma T."/>
            <person name="Liu J."/>
            <person name="Xi Z."/>
        </authorList>
    </citation>
    <scope>NUCLEOTIDE SEQUENCE [LARGE SCALE GENOMIC DNA]</scope>
    <source>
        <strain evidence="1">J267</strain>
        <tissue evidence="1">Leaf</tissue>
    </source>
</reference>
<protein>
    <submittedName>
        <fullName evidence="1">Uncharacterized protein</fullName>
    </submittedName>
</protein>
<dbReference type="OrthoDB" id="1731966at2759"/>
<dbReference type="EMBL" id="CM018052">
    <property type="protein sequence ID" value="KAA8515481.1"/>
    <property type="molecule type" value="Genomic_DNA"/>
</dbReference>
<evidence type="ECO:0000313" key="2">
    <source>
        <dbReference type="Proteomes" id="UP000325577"/>
    </source>
</evidence>
<name>A0A5J4ZDV2_9ASTE</name>
<sequence>MACSLQAVFLPRGKFTTFSGNEFPRKMSHSLQSPAESSGAIVCTMAELATALKDYVGRETPLYFALQEQ</sequence>
<evidence type="ECO:0000313" key="1">
    <source>
        <dbReference type="EMBL" id="KAA8515481.1"/>
    </source>
</evidence>
<dbReference type="AlphaFoldDB" id="A0A5J4ZDV2"/>
<dbReference type="Proteomes" id="UP000325577">
    <property type="component" value="Linkage Group LG9"/>
</dbReference>
<proteinExistence type="predicted"/>
<keyword evidence="2" id="KW-1185">Reference proteome</keyword>
<gene>
    <name evidence="1" type="ORF">F0562_018908</name>
</gene>